<dbReference type="EMBL" id="JACCQJ010000001">
    <property type="protein sequence ID" value="MBG0768545.1"/>
    <property type="molecule type" value="Genomic_DNA"/>
</dbReference>
<dbReference type="Proteomes" id="UP000742560">
    <property type="component" value="Unassembled WGS sequence"/>
</dbReference>
<reference evidence="1" key="2">
    <citation type="submission" date="2018-02" db="EMBL/GenBank/DDBJ databases">
        <title>Complete genome sequence of the Methanococcus maripaludis type strain JJ (DSM 2067), a model for selenoprotein synthesis in Archaea.</title>
        <authorList>
            <person name="Poehlein A."/>
            <person name="Heym D."/>
            <person name="Quitzke V."/>
            <person name="Fersch J."/>
            <person name="Daniel R."/>
            <person name="Rother M."/>
        </authorList>
    </citation>
    <scope>NUCLEOTIDE SEQUENCE [LARGE SCALE GENOMIC DNA]</scope>
    <source>
        <strain evidence="1">DSM 2067</strain>
    </source>
</reference>
<dbReference type="EMBL" id="JACHIQ010000001">
    <property type="protein sequence ID" value="MBB6066699.1"/>
    <property type="molecule type" value="Genomic_DNA"/>
</dbReference>
<name>A0A2L1C981_METMI</name>
<reference evidence="6" key="4">
    <citation type="submission" date="2020-07" db="EMBL/GenBank/DDBJ databases">
        <title>Severe corrosion of carbon steel in oil field produced water can be linked to methanogenic archaea containing a special type of NiFe hydrogenase.</title>
        <authorList>
            <person name="Lahme S."/>
            <person name="Mand J."/>
            <person name="Longwell J."/>
            <person name="Smith R."/>
            <person name="Enning D."/>
        </authorList>
    </citation>
    <scope>NUCLEOTIDE SEQUENCE</scope>
    <source>
        <strain evidence="6">MIC098Bin5</strain>
    </source>
</reference>
<dbReference type="EMBL" id="JACHED010000001">
    <property type="protein sequence ID" value="MBB6496213.1"/>
    <property type="molecule type" value="Genomic_DNA"/>
</dbReference>
<evidence type="ECO:0000313" key="10">
    <source>
        <dbReference type="Proteomes" id="UP000564425"/>
    </source>
</evidence>
<dbReference type="EMBL" id="JAGINF010000001">
    <property type="protein sequence ID" value="MBP2218828.1"/>
    <property type="molecule type" value="Genomic_DNA"/>
</dbReference>
<dbReference type="Proteomes" id="UP000571854">
    <property type="component" value="Unassembled WGS sequence"/>
</dbReference>
<evidence type="ECO:0000313" key="9">
    <source>
        <dbReference type="Proteomes" id="UP000239462"/>
    </source>
</evidence>
<gene>
    <name evidence="6" type="ORF">H0S71_01385</name>
    <name evidence="7" type="ORF">HNP85_000658</name>
    <name evidence="3" type="ORF">HNP86_000776</name>
    <name evidence="2" type="ORF">HNP88_001025</name>
    <name evidence="5" type="ORF">HNP96_000234</name>
    <name evidence="4" type="ORF">HNP97_000189</name>
    <name evidence="8" type="ORF">J2745_000303</name>
    <name evidence="1" type="ORF">MMJJ_00370</name>
</gene>
<dbReference type="Proteomes" id="UP000564425">
    <property type="component" value="Unassembled WGS sequence"/>
</dbReference>
<dbReference type="EMBL" id="JACDUH010000001">
    <property type="protein sequence ID" value="MBA2850645.1"/>
    <property type="molecule type" value="Genomic_DNA"/>
</dbReference>
<dbReference type="RefSeq" id="WP_011170898.1">
    <property type="nucleotide sequence ID" value="NZ_BAAABJ010000001.1"/>
</dbReference>
<evidence type="ECO:0000313" key="8">
    <source>
        <dbReference type="EMBL" id="MBP2218828.1"/>
    </source>
</evidence>
<evidence type="ECO:0000313" key="7">
    <source>
        <dbReference type="EMBL" id="MBM7408986.1"/>
    </source>
</evidence>
<evidence type="ECO:0000313" key="12">
    <source>
        <dbReference type="Proteomes" id="UP000584706"/>
    </source>
</evidence>
<dbReference type="EMBL" id="JAFBBC010000001">
    <property type="protein sequence ID" value="MBM7408986.1"/>
    <property type="molecule type" value="Genomic_DNA"/>
</dbReference>
<evidence type="ECO:0000313" key="3">
    <source>
        <dbReference type="EMBL" id="MBA2850645.1"/>
    </source>
</evidence>
<dbReference type="Proteomes" id="UP000722095">
    <property type="component" value="Unassembled WGS sequence"/>
</dbReference>
<evidence type="ECO:0000313" key="1">
    <source>
        <dbReference type="EMBL" id="AVB75456.1"/>
    </source>
</evidence>
<dbReference type="Proteomes" id="UP000584706">
    <property type="component" value="Unassembled WGS sequence"/>
</dbReference>
<dbReference type="EMBL" id="JACDUJ010000001">
    <property type="protein sequence ID" value="MBA2846841.1"/>
    <property type="molecule type" value="Genomic_DNA"/>
</dbReference>
<evidence type="ECO:0000313" key="11">
    <source>
        <dbReference type="Proteomes" id="UP000571854"/>
    </source>
</evidence>
<dbReference type="EMBL" id="CP026606">
    <property type="protein sequence ID" value="AVB75456.1"/>
    <property type="molecule type" value="Genomic_DNA"/>
</dbReference>
<organism evidence="1 9">
    <name type="scientific">Methanococcus maripaludis</name>
    <name type="common">Methanococcus deltae</name>
    <dbReference type="NCBI Taxonomy" id="39152"/>
    <lineage>
        <taxon>Archaea</taxon>
        <taxon>Methanobacteriati</taxon>
        <taxon>Methanobacteriota</taxon>
        <taxon>Methanomada group</taxon>
        <taxon>Methanococci</taxon>
        <taxon>Methanococcales</taxon>
        <taxon>Methanococcaceae</taxon>
        <taxon>Methanococcus</taxon>
    </lineage>
</organism>
<dbReference type="KEGG" id="mmad:MMJJ_00370"/>
<dbReference type="AlphaFoldDB" id="A0A2L1C981"/>
<dbReference type="Proteomes" id="UP000590564">
    <property type="component" value="Unassembled WGS sequence"/>
</dbReference>
<dbReference type="OMA" id="ECYSTAR"/>
<sequence>MEDQKAVFEECYSTAKNISSPLLKYFVKYNEFEKKGYNIDPYTYTKLTIHSMLVFRLIEKEIESMDLSYEEKNTVDVLKRYKNRDISDLSPKNYLKFSVWINNEGNLRYRLSDVRQDLKEESMWTMVTAYLVPHTNILKTSNGIFLKAAMKYDLIEL</sequence>
<dbReference type="GeneID" id="10982531"/>
<dbReference type="Proteomes" id="UP000239462">
    <property type="component" value="Chromosome"/>
</dbReference>
<accession>A0A2L1C981</accession>
<evidence type="ECO:0000313" key="2">
    <source>
        <dbReference type="EMBL" id="MBA2846841.1"/>
    </source>
</evidence>
<evidence type="ECO:0000313" key="6">
    <source>
        <dbReference type="EMBL" id="MBG0768545.1"/>
    </source>
</evidence>
<reference evidence="8" key="5">
    <citation type="submission" date="2021-03" db="EMBL/GenBank/DDBJ databases">
        <title>Genomic Encyclopedia of Type Strains, Phase IV (KMG-IV): sequencing the most valuable type-strain genomes for metagenomic binning, comparative biology and taxonomic classification.</title>
        <authorList>
            <person name="Goeker M."/>
        </authorList>
    </citation>
    <scope>NUCLEOTIDE SEQUENCE</scope>
    <source>
        <strain evidence="8">DSM 2771</strain>
    </source>
</reference>
<evidence type="ECO:0000313" key="4">
    <source>
        <dbReference type="EMBL" id="MBB6066699.1"/>
    </source>
</evidence>
<evidence type="ECO:0000313" key="5">
    <source>
        <dbReference type="EMBL" id="MBB6496213.1"/>
    </source>
</evidence>
<reference evidence="9" key="1">
    <citation type="journal article" date="2018" name="Genome Announc.">
        <title>Complete Genome Sequence of the Methanococcus maripaludis Type Strain JJ (DSM 2067), a Model for Selenoprotein Synthesis in Archaea.</title>
        <authorList>
            <person name="Poehlein A."/>
            <person name="Heym D."/>
            <person name="Quitzke V."/>
            <person name="Fersch J."/>
            <person name="Daniel R."/>
            <person name="Rother M."/>
        </authorList>
    </citation>
    <scope>NUCLEOTIDE SEQUENCE [LARGE SCALE GENOMIC DNA]</scope>
    <source>
        <strain evidence="9">DSM 2067</strain>
    </source>
</reference>
<proteinExistence type="predicted"/>
<reference evidence="10 11" key="3">
    <citation type="submission" date="2020-07" db="EMBL/GenBank/DDBJ databases">
        <title>Genomic Encyclopedia of Type Strains, Phase IV (KMG-V): Genome sequencing to study the core and pangenomes of soil and plant-associated prokaryotes.</title>
        <authorList>
            <person name="Whitman W."/>
        </authorList>
    </citation>
    <scope>NUCLEOTIDE SEQUENCE [LARGE SCALE GENOMIC DNA]</scope>
    <source>
        <strain evidence="3 10">A1</strain>
        <strain evidence="2 11">A5</strain>
        <strain evidence="5 13">D1</strain>
        <strain evidence="4 12">DSM 7078</strain>
        <strain evidence="7">RC</strain>
    </source>
</reference>
<evidence type="ECO:0000313" key="13">
    <source>
        <dbReference type="Proteomes" id="UP000590564"/>
    </source>
</evidence>
<dbReference type="Proteomes" id="UP000714405">
    <property type="component" value="Unassembled WGS sequence"/>
</dbReference>
<protein>
    <submittedName>
        <fullName evidence="1">Uncharacterized protein</fullName>
    </submittedName>
</protein>